<evidence type="ECO:0000259" key="3">
    <source>
        <dbReference type="PROSITE" id="PS51352"/>
    </source>
</evidence>
<dbReference type="InterPro" id="IPR051099">
    <property type="entry name" value="AGR/TXD"/>
</dbReference>
<evidence type="ECO:0000313" key="4">
    <source>
        <dbReference type="EMBL" id="GLR11339.1"/>
    </source>
</evidence>
<dbReference type="PANTHER" id="PTHR15337:SF11">
    <property type="entry name" value="THIOREDOXIN DOMAIN-CONTAINING PROTEIN"/>
    <property type="match status" value="1"/>
</dbReference>
<dbReference type="InterPro" id="IPR012336">
    <property type="entry name" value="Thioredoxin-like_fold"/>
</dbReference>
<name>A0ABQ5YEG3_9NEIS</name>
<feature type="domain" description="Thioredoxin" evidence="3">
    <location>
        <begin position="12"/>
        <end position="146"/>
    </location>
</feature>
<organism evidence="4 5">
    <name type="scientific">Chitinimonas prasina</name>
    <dbReference type="NCBI Taxonomy" id="1434937"/>
    <lineage>
        <taxon>Bacteria</taxon>
        <taxon>Pseudomonadati</taxon>
        <taxon>Pseudomonadota</taxon>
        <taxon>Betaproteobacteria</taxon>
        <taxon>Neisseriales</taxon>
        <taxon>Chitinibacteraceae</taxon>
        <taxon>Chitinimonas</taxon>
    </lineage>
</organism>
<dbReference type="InterPro" id="IPR036249">
    <property type="entry name" value="Thioredoxin-like_sf"/>
</dbReference>
<evidence type="ECO:0000256" key="2">
    <source>
        <dbReference type="SAM" id="SignalP"/>
    </source>
</evidence>
<evidence type="ECO:0000313" key="5">
    <source>
        <dbReference type="Proteomes" id="UP001156706"/>
    </source>
</evidence>
<dbReference type="PANTHER" id="PTHR15337">
    <property type="entry name" value="ANTERIOR GRADIENT PROTEIN-RELATED"/>
    <property type="match status" value="1"/>
</dbReference>
<dbReference type="Pfam" id="PF13098">
    <property type="entry name" value="Thioredoxin_2"/>
    <property type="match status" value="1"/>
</dbReference>
<protein>
    <submittedName>
        <fullName evidence="4">Lipoprotein</fullName>
    </submittedName>
</protein>
<comment type="caution">
    <text evidence="4">The sequence shown here is derived from an EMBL/GenBank/DDBJ whole genome shotgun (WGS) entry which is preliminary data.</text>
</comment>
<accession>A0ABQ5YEG3</accession>
<reference evidence="5" key="1">
    <citation type="journal article" date="2019" name="Int. J. Syst. Evol. Microbiol.">
        <title>The Global Catalogue of Microorganisms (GCM) 10K type strain sequencing project: providing services to taxonomists for standard genome sequencing and annotation.</title>
        <authorList>
            <consortium name="The Broad Institute Genomics Platform"/>
            <consortium name="The Broad Institute Genome Sequencing Center for Infectious Disease"/>
            <person name="Wu L."/>
            <person name="Ma J."/>
        </authorList>
    </citation>
    <scope>NUCLEOTIDE SEQUENCE [LARGE SCALE GENOMIC DNA]</scope>
    <source>
        <strain evidence="5">NBRC 110044</strain>
    </source>
</reference>
<sequence length="516" mass="55423">MKRRLTLIAALLIAGSSAYAATPPANADHKLPPGIAWQQGDVAAAFAQARATGKPLFLYWGAVWCPPCNQVKATIFNQQAFIDRTRQFIPVYLDGDQPGAQKLGAQYKVRGYPTMILFKPDGTEITRLPGEVDFERYLNTLEMALGNARPVKQTLAAALKGSKLGSDDWKLLADYSWDTDQAQLIAEDKLPATLLKLAQSVPASEGPTAARLQLKALAAAANAEKAPPIDKAAALLALNKVLADPKQSRANFDVLVNYAGEIIELLTASGTPEQATLVASWNKSLQSLAGDASLSANDKLGAVTAQVALARLLSPKGNLPEPLLSEVKKRVAQADAGTTNGYERQAVINTAAYTLSSAGLLDDSDKLLNAELKRSHSPYYFMLSLASNAKKRGDKATAVDWYEKAYNASEGPATRLQWGVSYVSGLVELAPQDEVRIEKAATNILTEVAGTKNAFYERNRRSLEKLVGKIHAWNKDQAHQASAKRVLAQLEGVCGKLPGKDPQKAVCQGLLKPAKA</sequence>
<dbReference type="InterPro" id="IPR013766">
    <property type="entry name" value="Thioredoxin_domain"/>
</dbReference>
<dbReference type="Proteomes" id="UP001156706">
    <property type="component" value="Unassembled WGS sequence"/>
</dbReference>
<dbReference type="RefSeq" id="WP_284194502.1">
    <property type="nucleotide sequence ID" value="NZ_BSOG01000001.1"/>
</dbReference>
<dbReference type="EMBL" id="BSOG01000001">
    <property type="protein sequence ID" value="GLR11339.1"/>
    <property type="molecule type" value="Genomic_DNA"/>
</dbReference>
<feature type="signal peptide" evidence="2">
    <location>
        <begin position="1"/>
        <end position="20"/>
    </location>
</feature>
<keyword evidence="4" id="KW-0449">Lipoprotein</keyword>
<dbReference type="PROSITE" id="PS51352">
    <property type="entry name" value="THIOREDOXIN_2"/>
    <property type="match status" value="1"/>
</dbReference>
<dbReference type="SUPFAM" id="SSF52833">
    <property type="entry name" value="Thioredoxin-like"/>
    <property type="match status" value="1"/>
</dbReference>
<evidence type="ECO:0000256" key="1">
    <source>
        <dbReference type="ARBA" id="ARBA00022729"/>
    </source>
</evidence>
<keyword evidence="5" id="KW-1185">Reference proteome</keyword>
<keyword evidence="1 2" id="KW-0732">Signal</keyword>
<dbReference type="Gene3D" id="3.40.30.10">
    <property type="entry name" value="Glutaredoxin"/>
    <property type="match status" value="1"/>
</dbReference>
<proteinExistence type="predicted"/>
<feature type="chain" id="PRO_5046497943" evidence="2">
    <location>
        <begin position="21"/>
        <end position="516"/>
    </location>
</feature>
<gene>
    <name evidence="4" type="ORF">GCM10007907_01290</name>
</gene>